<evidence type="ECO:0008006" key="4">
    <source>
        <dbReference type="Google" id="ProtNLM"/>
    </source>
</evidence>
<dbReference type="EMBL" id="PEIB01000036">
    <property type="protein sequence ID" value="RXJ71535.1"/>
    <property type="molecule type" value="Genomic_DNA"/>
</dbReference>
<accession>A0A4Q0YMC4</accession>
<feature type="chain" id="PRO_5020423116" description="Lipoprotein" evidence="1">
    <location>
        <begin position="19"/>
        <end position="223"/>
    </location>
</feature>
<comment type="caution">
    <text evidence="2">The sequence shown here is derived from an EMBL/GenBank/DDBJ whole genome shotgun (WGS) entry which is preliminary data.</text>
</comment>
<dbReference type="OrthoDB" id="9830375at2"/>
<dbReference type="Proteomes" id="UP000290287">
    <property type="component" value="Unassembled WGS sequence"/>
</dbReference>
<protein>
    <recommendedName>
        <fullName evidence="4">Lipoprotein</fullName>
    </recommendedName>
</protein>
<keyword evidence="1" id="KW-0732">Signal</keyword>
<name>A0A4Q0YMC4_9GAMM</name>
<dbReference type="AlphaFoldDB" id="A0A4Q0YMC4"/>
<proteinExistence type="predicted"/>
<reference evidence="2 3" key="1">
    <citation type="submission" date="2017-10" db="EMBL/GenBank/DDBJ databases">
        <title>Nyctiphanis sp. nov., isolated from the stomach of the euphausiid Nyctiphanes simplex (Hansen, 1911) in the Gulf of California.</title>
        <authorList>
            <person name="Gomez-Gil B."/>
            <person name="Aguilar-Mendez M."/>
            <person name="Lopez-Cortes A."/>
            <person name="Gomez-Gutierrez J."/>
            <person name="Roque A."/>
            <person name="Lang E."/>
            <person name="Gonzalez-Castillo A."/>
        </authorList>
    </citation>
    <scope>NUCLEOTIDE SEQUENCE [LARGE SCALE GENOMIC DNA]</scope>
    <source>
        <strain evidence="2 3">CAIM 600</strain>
    </source>
</reference>
<organism evidence="2 3">
    <name type="scientific">Veronia nyctiphanis</name>
    <dbReference type="NCBI Taxonomy" id="1278244"/>
    <lineage>
        <taxon>Bacteria</taxon>
        <taxon>Pseudomonadati</taxon>
        <taxon>Pseudomonadota</taxon>
        <taxon>Gammaproteobacteria</taxon>
        <taxon>Vibrionales</taxon>
        <taxon>Vibrionaceae</taxon>
        <taxon>Veronia</taxon>
    </lineage>
</organism>
<evidence type="ECO:0000256" key="1">
    <source>
        <dbReference type="SAM" id="SignalP"/>
    </source>
</evidence>
<dbReference type="PROSITE" id="PS51257">
    <property type="entry name" value="PROKAR_LIPOPROTEIN"/>
    <property type="match status" value="1"/>
</dbReference>
<gene>
    <name evidence="2" type="ORF">CS022_20845</name>
</gene>
<sequence length="223" mass="24567">MNVKIVTLWLLTSLSMVGCGGGSGDSATATGTGGSGSSLTKTGKFYYSIFNYTDSSKKYLISENEKWADFIREIWGNNLGKGDSVQTALPADANPQKPSKLEGMIDFEMLDAQNNPIDHKNGFIAELGPKHLYAYFMTKTITQGTQLPASFEQVDVFSYSKEDLKGKVPVINYLRDGDITLNRQCTDSSLSRVINEYDFKRGDRFSFSCPEALNFLAAQSPTE</sequence>
<keyword evidence="3" id="KW-1185">Reference proteome</keyword>
<feature type="signal peptide" evidence="1">
    <location>
        <begin position="1"/>
        <end position="18"/>
    </location>
</feature>
<evidence type="ECO:0000313" key="3">
    <source>
        <dbReference type="Proteomes" id="UP000290287"/>
    </source>
</evidence>
<evidence type="ECO:0000313" key="2">
    <source>
        <dbReference type="EMBL" id="RXJ71535.1"/>
    </source>
</evidence>
<dbReference type="RefSeq" id="WP_129123853.1">
    <property type="nucleotide sequence ID" value="NZ_PEIB01000036.1"/>
</dbReference>